<evidence type="ECO:0000313" key="1">
    <source>
        <dbReference type="EMBL" id="GMF21732.1"/>
    </source>
</evidence>
<dbReference type="Proteomes" id="UP001165121">
    <property type="component" value="Unassembled WGS sequence"/>
</dbReference>
<accession>A0A9W6TXV8</accession>
<keyword evidence="2" id="KW-1185">Reference proteome</keyword>
<organism evidence="1 2">
    <name type="scientific">Phytophthora fragariaefolia</name>
    <dbReference type="NCBI Taxonomy" id="1490495"/>
    <lineage>
        <taxon>Eukaryota</taxon>
        <taxon>Sar</taxon>
        <taxon>Stramenopiles</taxon>
        <taxon>Oomycota</taxon>
        <taxon>Peronosporomycetes</taxon>
        <taxon>Peronosporales</taxon>
        <taxon>Peronosporaceae</taxon>
        <taxon>Phytophthora</taxon>
    </lineage>
</organism>
<protein>
    <submittedName>
        <fullName evidence="1">Unnamed protein product</fullName>
    </submittedName>
</protein>
<dbReference type="OrthoDB" id="118248at2759"/>
<name>A0A9W6TXV8_9STRA</name>
<proteinExistence type="predicted"/>
<dbReference type="AlphaFoldDB" id="A0A9W6TXV8"/>
<sequence>MFHDDACIEDVAEFAKSQFAGSPYLIMEKYRDGTNCKKQKVTVVYKADGMCYYSFADGTSFRVVPGFGDSLLFTTYPSISCNDSDADMIAIGNKYINTGAYYDGSMKLYGNITASKVTDTNANANFNSRTHNTSINDITIHHRPTRRLASRSCFRIGCGSQPHVGFSRTPRQSLNVIPIPDAQP</sequence>
<reference evidence="1" key="1">
    <citation type="submission" date="2023-04" db="EMBL/GenBank/DDBJ databases">
        <title>Phytophthora fragariaefolia NBRC 109709.</title>
        <authorList>
            <person name="Ichikawa N."/>
            <person name="Sato H."/>
            <person name="Tonouchi N."/>
        </authorList>
    </citation>
    <scope>NUCLEOTIDE SEQUENCE</scope>
    <source>
        <strain evidence="1">NBRC 109709</strain>
    </source>
</reference>
<dbReference type="EMBL" id="BSXT01000235">
    <property type="protein sequence ID" value="GMF21732.1"/>
    <property type="molecule type" value="Genomic_DNA"/>
</dbReference>
<evidence type="ECO:0000313" key="2">
    <source>
        <dbReference type="Proteomes" id="UP001165121"/>
    </source>
</evidence>
<gene>
    <name evidence="1" type="ORF">Pfra01_000298600</name>
</gene>
<comment type="caution">
    <text evidence="1">The sequence shown here is derived from an EMBL/GenBank/DDBJ whole genome shotgun (WGS) entry which is preliminary data.</text>
</comment>